<dbReference type="PROSITE" id="PS00028">
    <property type="entry name" value="ZINC_FINGER_C2H2_1"/>
    <property type="match status" value="1"/>
</dbReference>
<evidence type="ECO:0000259" key="6">
    <source>
        <dbReference type="PROSITE" id="PS50157"/>
    </source>
</evidence>
<feature type="compositionally biased region" description="Acidic residues" evidence="5">
    <location>
        <begin position="864"/>
        <end position="878"/>
    </location>
</feature>
<feature type="region of interest" description="Disordered" evidence="5">
    <location>
        <begin position="838"/>
        <end position="885"/>
    </location>
</feature>
<dbReference type="Proteomes" id="UP000275078">
    <property type="component" value="Unassembled WGS sequence"/>
</dbReference>
<organism evidence="7 8">
    <name type="scientific">Ascobolus immersus RN42</name>
    <dbReference type="NCBI Taxonomy" id="1160509"/>
    <lineage>
        <taxon>Eukaryota</taxon>
        <taxon>Fungi</taxon>
        <taxon>Dikarya</taxon>
        <taxon>Ascomycota</taxon>
        <taxon>Pezizomycotina</taxon>
        <taxon>Pezizomycetes</taxon>
        <taxon>Pezizales</taxon>
        <taxon>Ascobolaceae</taxon>
        <taxon>Ascobolus</taxon>
    </lineage>
</organism>
<feature type="compositionally biased region" description="Low complexity" evidence="5">
    <location>
        <begin position="1433"/>
        <end position="1447"/>
    </location>
</feature>
<feature type="compositionally biased region" description="Polar residues" evidence="5">
    <location>
        <begin position="305"/>
        <end position="321"/>
    </location>
</feature>
<dbReference type="PANTHER" id="PTHR35391:SF7">
    <property type="entry name" value="C2H2-TYPE DOMAIN-CONTAINING PROTEIN"/>
    <property type="match status" value="1"/>
</dbReference>
<keyword evidence="2 4" id="KW-0863">Zinc-finger</keyword>
<evidence type="ECO:0000256" key="5">
    <source>
        <dbReference type="SAM" id="MobiDB-lite"/>
    </source>
</evidence>
<dbReference type="InterPro" id="IPR043145">
    <property type="entry name" value="Znf_ZZ_sf"/>
</dbReference>
<feature type="compositionally biased region" description="Polar residues" evidence="5">
    <location>
        <begin position="1450"/>
        <end position="1471"/>
    </location>
</feature>
<feature type="compositionally biased region" description="Basic and acidic residues" evidence="5">
    <location>
        <begin position="1507"/>
        <end position="1516"/>
    </location>
</feature>
<feature type="domain" description="C2H2-type" evidence="6">
    <location>
        <begin position="1517"/>
        <end position="1545"/>
    </location>
</feature>
<reference evidence="7 8" key="1">
    <citation type="journal article" date="2018" name="Nat. Ecol. Evol.">
        <title>Pezizomycetes genomes reveal the molecular basis of ectomycorrhizal truffle lifestyle.</title>
        <authorList>
            <person name="Murat C."/>
            <person name="Payen T."/>
            <person name="Noel B."/>
            <person name="Kuo A."/>
            <person name="Morin E."/>
            <person name="Chen J."/>
            <person name="Kohler A."/>
            <person name="Krizsan K."/>
            <person name="Balestrini R."/>
            <person name="Da Silva C."/>
            <person name="Montanini B."/>
            <person name="Hainaut M."/>
            <person name="Levati E."/>
            <person name="Barry K.W."/>
            <person name="Belfiori B."/>
            <person name="Cichocki N."/>
            <person name="Clum A."/>
            <person name="Dockter R.B."/>
            <person name="Fauchery L."/>
            <person name="Guy J."/>
            <person name="Iotti M."/>
            <person name="Le Tacon F."/>
            <person name="Lindquist E.A."/>
            <person name="Lipzen A."/>
            <person name="Malagnac F."/>
            <person name="Mello A."/>
            <person name="Molinier V."/>
            <person name="Miyauchi S."/>
            <person name="Poulain J."/>
            <person name="Riccioni C."/>
            <person name="Rubini A."/>
            <person name="Sitrit Y."/>
            <person name="Splivallo R."/>
            <person name="Traeger S."/>
            <person name="Wang M."/>
            <person name="Zifcakova L."/>
            <person name="Wipf D."/>
            <person name="Zambonelli A."/>
            <person name="Paolocci F."/>
            <person name="Nowrousian M."/>
            <person name="Ottonello S."/>
            <person name="Baldrian P."/>
            <person name="Spatafora J.W."/>
            <person name="Henrissat B."/>
            <person name="Nagy L.G."/>
            <person name="Aury J.M."/>
            <person name="Wincker P."/>
            <person name="Grigoriev I.V."/>
            <person name="Bonfante P."/>
            <person name="Martin F.M."/>
        </authorList>
    </citation>
    <scope>NUCLEOTIDE SEQUENCE [LARGE SCALE GENOMIC DNA]</scope>
    <source>
        <strain evidence="7 8">RN42</strain>
    </source>
</reference>
<feature type="compositionally biased region" description="Basic and acidic residues" evidence="5">
    <location>
        <begin position="850"/>
        <end position="863"/>
    </location>
</feature>
<feature type="compositionally biased region" description="Polar residues" evidence="5">
    <location>
        <begin position="350"/>
        <end position="361"/>
    </location>
</feature>
<feature type="compositionally biased region" description="Polar residues" evidence="5">
    <location>
        <begin position="1517"/>
        <end position="1526"/>
    </location>
</feature>
<evidence type="ECO:0000313" key="8">
    <source>
        <dbReference type="Proteomes" id="UP000275078"/>
    </source>
</evidence>
<evidence type="ECO:0000313" key="7">
    <source>
        <dbReference type="EMBL" id="RPA72177.1"/>
    </source>
</evidence>
<feature type="region of interest" description="Disordered" evidence="5">
    <location>
        <begin position="1289"/>
        <end position="1313"/>
    </location>
</feature>
<dbReference type="SUPFAM" id="SSF57850">
    <property type="entry name" value="RING/U-box"/>
    <property type="match status" value="2"/>
</dbReference>
<keyword evidence="8" id="KW-1185">Reference proteome</keyword>
<feature type="region of interest" description="Disordered" evidence="5">
    <location>
        <begin position="1239"/>
        <end position="1258"/>
    </location>
</feature>
<keyword evidence="3" id="KW-0862">Zinc</keyword>
<dbReference type="InterPro" id="IPR036770">
    <property type="entry name" value="Ankyrin_rpt-contain_sf"/>
</dbReference>
<evidence type="ECO:0000256" key="1">
    <source>
        <dbReference type="ARBA" id="ARBA00022723"/>
    </source>
</evidence>
<keyword evidence="1" id="KW-0479">Metal-binding</keyword>
<dbReference type="SUPFAM" id="SSF48403">
    <property type="entry name" value="Ankyrin repeat"/>
    <property type="match status" value="1"/>
</dbReference>
<gene>
    <name evidence="7" type="ORF">BJ508DRAFT_79042</name>
</gene>
<name>A0A3N4HF03_ASCIM</name>
<feature type="region of interest" description="Disordered" evidence="5">
    <location>
        <begin position="545"/>
        <end position="584"/>
    </location>
</feature>
<feature type="compositionally biased region" description="Polar residues" evidence="5">
    <location>
        <begin position="1479"/>
        <end position="1506"/>
    </location>
</feature>
<dbReference type="GO" id="GO:0008270">
    <property type="term" value="F:zinc ion binding"/>
    <property type="evidence" value="ECO:0007669"/>
    <property type="project" value="UniProtKB-KW"/>
</dbReference>
<dbReference type="EMBL" id="ML119875">
    <property type="protein sequence ID" value="RPA72177.1"/>
    <property type="molecule type" value="Genomic_DNA"/>
</dbReference>
<feature type="region of interest" description="Disordered" evidence="5">
    <location>
        <begin position="109"/>
        <end position="168"/>
    </location>
</feature>
<dbReference type="PROSITE" id="PS50157">
    <property type="entry name" value="ZINC_FINGER_C2H2_2"/>
    <property type="match status" value="1"/>
</dbReference>
<evidence type="ECO:0000256" key="3">
    <source>
        <dbReference type="ARBA" id="ARBA00022833"/>
    </source>
</evidence>
<feature type="compositionally biased region" description="Polar residues" evidence="5">
    <location>
        <begin position="122"/>
        <end position="134"/>
    </location>
</feature>
<evidence type="ECO:0000256" key="4">
    <source>
        <dbReference type="PROSITE-ProRule" id="PRU00042"/>
    </source>
</evidence>
<dbReference type="Gene3D" id="1.25.40.20">
    <property type="entry name" value="Ankyrin repeat-containing domain"/>
    <property type="match status" value="1"/>
</dbReference>
<feature type="compositionally biased region" description="Acidic residues" evidence="5">
    <location>
        <begin position="285"/>
        <end position="299"/>
    </location>
</feature>
<dbReference type="SMART" id="SM00355">
    <property type="entry name" value="ZnF_C2H2"/>
    <property type="match status" value="3"/>
</dbReference>
<feature type="region of interest" description="Disordered" evidence="5">
    <location>
        <begin position="338"/>
        <end position="364"/>
    </location>
</feature>
<dbReference type="Pfam" id="PF26082">
    <property type="entry name" value="zf-C2H2_AcuF"/>
    <property type="match status" value="1"/>
</dbReference>
<feature type="region of interest" description="Disordered" evidence="5">
    <location>
        <begin position="270"/>
        <end position="321"/>
    </location>
</feature>
<protein>
    <recommendedName>
        <fullName evidence="6">C2H2-type domain-containing protein</fullName>
    </recommendedName>
</protein>
<sequence>MNIDTPIQSQTSSLLRTFYILLNFLQHPPPNAYTPPESHISHTSIADELGRFKVWAGNIGALQKGPSSLDWRLREASHVTGPILRLLRDLEGGLKEATAILSGQRLPRDLLSSSDEDSDDSTPSVYSEGSSAFGSDNASTSQSQSMSRSSSQSSFAPRRPRRSSSLNSNAPLSELHQLQLGIQQTITHLFRLSILIRRATPRDRYKKKADLLPAYSSTFDIAHVREKFPRACEQSGLVERLGKANTKRRMYLKYREQHAMKLRRELRKVEEAEEAARQQALRPQDDDDDEEEEVEEVEEAPTLRVPQSVQARSVGQGTEATSAVMTTASTFLAEEYKADEEVEDEGSVGAESQTSFATSTAEDGAGGLKVPACPGDHGGEFECPYCWSIQVCRGRVAWKKHVFADLEPYICTHPNCHTPPFPTRSSWSTHELTTHRLEYHCTLHDRTFATSSALESHLLKHHTPTPTKLQLPLLVEKCQRPMTKFSPDDCPLCTTWGTRIRALEEKTRFVKEGEKLVVTARVFMRHLGRHMEQLALFALPRVTEGEEGSWDSDKPEFEGGSEGGSAVSDDGSEEDDKEQEVVETRKRRYESILPVVLEPYEGLEEEERQKLMENRYYLYAIEPLKTAAMVLDAALDPTIDINAKDEESKTLLMRAITDPGSDYQFAMTMVALLLRRGADVKSHDKYGWNARQASKEYWGEVLNQLLDDHEAGKDVLYGRPEDELIDAVRKRLELYKQSEEVLRLSILSGDFSSRLIEAVEGKNEWLVRRLLMCGGDPEYKTEDGQSPVQLARMVEGLMDGESKTPFGGKSMFGGITQILFKAISGKTGRPIEELEKEYSSGTWAFGETEDGPKPAELRQLRPDSDDEASERGEEEGQPETDAGALTDAGEQLPQDLAPVEHGNEVSVQSDKLGAFAGNRYYSSRCNVPGCDKAVGPSERRYKCRICVDVDHCADCYEKGHVVCRATGREHSLIPILRTGPALFGTAATDLIFPVKLLQIGRWTCSADEHKLVVRFSSTTNCITYHFIMSRNIYMMEMPLSSITWLIGPFEKGSFDNSVSPHPALYIGSVRTGELVPVQDPAATRRKLGLPDGPSHSLVPEGGDSAALQAEIDRLQATRAWKIRAMPTKCDCCSSPFGNSIWYRCSMDTCPKNVFCTLCIRRAESKFGHAKDHQFICFMGLEEENVLKEREMQAARLVAEEEEAKRSRETVEAAVEIGTEIGKLREQGEAHDQVAEEKLPDTLESSAQQEMGDPYSADRLPLPNISQLISRNGISLGDLEQVKDVQTDTLDAPVDEDMSDSSSATSDDDLPEAKITSCSPLHNDAWVDKDGVWTAVAVPEDDPFFRHCKGCKAPLKSDSKRHKCVICPDSNLCGNCFSSGKTCSVSQPERHPRCFITILRTARARKPLAECKDCGAKDYYGMWYGLYQSNSASAPAPAHPVAQATPAPEQTLHSNSTSVATPSSGETLQGPTTEAADEQSPASNPSWNFETLFSNPRAINTMSTDSQNVRKDEKEEPSSCSTCNKTFSRGRDRRRHEDQIHGKKVAAVL</sequence>
<evidence type="ECO:0000256" key="2">
    <source>
        <dbReference type="ARBA" id="ARBA00022771"/>
    </source>
</evidence>
<proteinExistence type="predicted"/>
<dbReference type="InterPro" id="IPR013087">
    <property type="entry name" value="Znf_C2H2_type"/>
</dbReference>
<dbReference type="InterPro" id="IPR058925">
    <property type="entry name" value="zf-C2H2_AcuF"/>
</dbReference>
<feature type="region of interest" description="Disordered" evidence="5">
    <location>
        <begin position="1433"/>
        <end position="1548"/>
    </location>
</feature>
<accession>A0A3N4HF03</accession>
<feature type="compositionally biased region" description="Low complexity" evidence="5">
    <location>
        <begin position="135"/>
        <end position="168"/>
    </location>
</feature>
<dbReference type="Gene3D" id="3.30.60.90">
    <property type="match status" value="1"/>
</dbReference>
<dbReference type="STRING" id="1160509.A0A3N4HF03"/>
<dbReference type="OrthoDB" id="6133115at2759"/>
<dbReference type="PANTHER" id="PTHR35391">
    <property type="entry name" value="C2H2-TYPE DOMAIN-CONTAINING PROTEIN-RELATED"/>
    <property type="match status" value="1"/>
</dbReference>